<comment type="subcellular location">
    <subcellularLocation>
        <location evidence="1">Endomembrane system</location>
        <topology evidence="1">Multi-pass membrane protein</topology>
    </subcellularLocation>
</comment>
<sequence>MAPANERTPLLPDGNNELNPDHQSQPTPDEEQPILERTPLQLAAIILPMSIGVFLVAMDGTIIVSSYAAIGSDFNQLQKTSWVATGYILTLTSFQPLYGKLSDIFGRKTCLIAAYTLFALGALFCGMARSMNELIAARAFAGMGGSGISTVGSIIMSDVVPLRKRGTWQGLQSIMFAVGSSAGAPLGGILADTIGWRWSFLIQVPITMLAVLIVSFALHLPAQTLSSTSSTFFGKLKRIDFLGASTLIVAVFALLLAFDRGSTDSWSSDVTIASFVVAAVFGVLFLVVEWYWASEPFAPKRIMTSRALVASYSINFFSTASMMTMIFQLPLYLQAVRQTTPSMVGLWLLPSVLGGVGGSLIGGYTIQRTGKYYWLIVTSYTAMCLGSAVITLATGILAFSAVGIIFGLVFSRLGGGAGISAGLVALLANAGQQDKATATAVSYLFRSLGSLAGVSLGSTIMQYTLRKSLREHLQGSTDIDKLVRRVVESLSYINKLEPKTQAIVRNSYADGVHAAMWLSVVLVAFAVVSSFFLKVKPLEKK</sequence>
<dbReference type="FunFam" id="1.20.1720.10:FF:000013">
    <property type="entry name" value="Related to multidrug resistance proteins"/>
    <property type="match status" value="1"/>
</dbReference>
<dbReference type="PANTHER" id="PTHR23501">
    <property type="entry name" value="MAJOR FACILITATOR SUPERFAMILY"/>
    <property type="match status" value="1"/>
</dbReference>
<evidence type="ECO:0000256" key="2">
    <source>
        <dbReference type="ARBA" id="ARBA00008335"/>
    </source>
</evidence>
<dbReference type="RefSeq" id="XP_007320070.1">
    <property type="nucleotide sequence ID" value="XM_007320008.1"/>
</dbReference>
<feature type="transmembrane region" description="Helical" evidence="8">
    <location>
        <begin position="412"/>
        <end position="431"/>
    </location>
</feature>
<feature type="transmembrane region" description="Helical" evidence="8">
    <location>
        <begin position="514"/>
        <end position="533"/>
    </location>
</feature>
<keyword evidence="5 8" id="KW-1133">Transmembrane helix</keyword>
<dbReference type="EMBL" id="GL945436">
    <property type="protein sequence ID" value="EGO22830.1"/>
    <property type="molecule type" value="Genomic_DNA"/>
</dbReference>
<feature type="region of interest" description="Disordered" evidence="7">
    <location>
        <begin position="1"/>
        <end position="32"/>
    </location>
</feature>
<feature type="transmembrane region" description="Helical" evidence="8">
    <location>
        <begin position="42"/>
        <end position="70"/>
    </location>
</feature>
<keyword evidence="6 8" id="KW-0472">Membrane</keyword>
<dbReference type="PROSITE" id="PS50850">
    <property type="entry name" value="MFS"/>
    <property type="match status" value="1"/>
</dbReference>
<dbReference type="GO" id="GO:0000329">
    <property type="term" value="C:fungal-type vacuole membrane"/>
    <property type="evidence" value="ECO:0007669"/>
    <property type="project" value="TreeGrafter"/>
</dbReference>
<feature type="transmembrane region" description="Helical" evidence="8">
    <location>
        <begin position="196"/>
        <end position="218"/>
    </location>
</feature>
<dbReference type="HOGENOM" id="CLU_000960_22_3_1"/>
<dbReference type="KEGG" id="sla:SERLADRAFT_356845"/>
<keyword evidence="3" id="KW-0813">Transport</keyword>
<evidence type="ECO:0000256" key="5">
    <source>
        <dbReference type="ARBA" id="ARBA00022989"/>
    </source>
</evidence>
<evidence type="ECO:0000256" key="7">
    <source>
        <dbReference type="SAM" id="MobiDB-lite"/>
    </source>
</evidence>
<keyword evidence="4 8" id="KW-0812">Transmembrane</keyword>
<feature type="transmembrane region" description="Helical" evidence="8">
    <location>
        <begin position="239"/>
        <end position="258"/>
    </location>
</feature>
<dbReference type="AlphaFoldDB" id="F8P0Z7"/>
<dbReference type="InterPro" id="IPR020846">
    <property type="entry name" value="MFS_dom"/>
</dbReference>
<feature type="transmembrane region" description="Helical" evidence="8">
    <location>
        <begin position="110"/>
        <end position="129"/>
    </location>
</feature>
<feature type="transmembrane region" description="Helical" evidence="8">
    <location>
        <begin position="82"/>
        <end position="98"/>
    </location>
</feature>
<dbReference type="InterPro" id="IPR011701">
    <property type="entry name" value="MFS"/>
</dbReference>
<evidence type="ECO:0000256" key="1">
    <source>
        <dbReference type="ARBA" id="ARBA00004127"/>
    </source>
</evidence>
<feature type="transmembrane region" description="Helical" evidence="8">
    <location>
        <begin position="345"/>
        <end position="366"/>
    </location>
</feature>
<evidence type="ECO:0000259" key="9">
    <source>
        <dbReference type="PROSITE" id="PS50850"/>
    </source>
</evidence>
<dbReference type="Proteomes" id="UP000008064">
    <property type="component" value="Unassembled WGS sequence"/>
</dbReference>
<dbReference type="GO" id="GO:0012505">
    <property type="term" value="C:endomembrane system"/>
    <property type="evidence" value="ECO:0007669"/>
    <property type="project" value="UniProtKB-SubCell"/>
</dbReference>
<comment type="similarity">
    <text evidence="2">Belongs to the major facilitator superfamily.</text>
</comment>
<proteinExistence type="inferred from homology"/>
<name>F8P0Z7_SERL9</name>
<dbReference type="SUPFAM" id="SSF103473">
    <property type="entry name" value="MFS general substrate transporter"/>
    <property type="match status" value="1"/>
</dbReference>
<evidence type="ECO:0000256" key="3">
    <source>
        <dbReference type="ARBA" id="ARBA00022448"/>
    </source>
</evidence>
<evidence type="ECO:0000256" key="8">
    <source>
        <dbReference type="SAM" id="Phobius"/>
    </source>
</evidence>
<dbReference type="Pfam" id="PF07690">
    <property type="entry name" value="MFS_1"/>
    <property type="match status" value="1"/>
</dbReference>
<evidence type="ECO:0000313" key="10">
    <source>
        <dbReference type="EMBL" id="EGO22830.1"/>
    </source>
</evidence>
<evidence type="ECO:0000256" key="4">
    <source>
        <dbReference type="ARBA" id="ARBA00022692"/>
    </source>
</evidence>
<reference evidence="11" key="1">
    <citation type="journal article" date="2011" name="Science">
        <title>The plant cell wall-decomposing machinery underlies the functional diversity of forest fungi.</title>
        <authorList>
            <person name="Eastwood D.C."/>
            <person name="Floudas D."/>
            <person name="Binder M."/>
            <person name="Majcherczyk A."/>
            <person name="Schneider P."/>
            <person name="Aerts A."/>
            <person name="Asiegbu F.O."/>
            <person name="Baker S.E."/>
            <person name="Barry K."/>
            <person name="Bendiksby M."/>
            <person name="Blumentritt M."/>
            <person name="Coutinho P.M."/>
            <person name="Cullen D."/>
            <person name="de Vries R.P."/>
            <person name="Gathman A."/>
            <person name="Goodell B."/>
            <person name="Henrissat B."/>
            <person name="Ihrmark K."/>
            <person name="Kauserud H."/>
            <person name="Kohler A."/>
            <person name="LaButti K."/>
            <person name="Lapidus A."/>
            <person name="Lavin J.L."/>
            <person name="Lee Y.-H."/>
            <person name="Lindquist E."/>
            <person name="Lilly W."/>
            <person name="Lucas S."/>
            <person name="Morin E."/>
            <person name="Murat C."/>
            <person name="Oguiza J.A."/>
            <person name="Park J."/>
            <person name="Pisabarro A.G."/>
            <person name="Riley R."/>
            <person name="Rosling A."/>
            <person name="Salamov A."/>
            <person name="Schmidt O."/>
            <person name="Schmutz J."/>
            <person name="Skrede I."/>
            <person name="Stenlid J."/>
            <person name="Wiebenga A."/>
            <person name="Xie X."/>
            <person name="Kuees U."/>
            <person name="Hibbett D.S."/>
            <person name="Hoffmeister D."/>
            <person name="Hoegberg N."/>
            <person name="Martin F."/>
            <person name="Grigoriev I.V."/>
            <person name="Watkinson S.C."/>
        </authorList>
    </citation>
    <scope>NUCLEOTIDE SEQUENCE [LARGE SCALE GENOMIC DNA]</scope>
    <source>
        <strain evidence="11">S7.9</strain>
    </source>
</reference>
<dbReference type="InterPro" id="IPR036259">
    <property type="entry name" value="MFS_trans_sf"/>
</dbReference>
<feature type="transmembrane region" description="Helical" evidence="8">
    <location>
        <begin position="135"/>
        <end position="156"/>
    </location>
</feature>
<dbReference type="GO" id="GO:0015174">
    <property type="term" value="F:basic amino acid transmembrane transporter activity"/>
    <property type="evidence" value="ECO:0007669"/>
    <property type="project" value="TreeGrafter"/>
</dbReference>
<dbReference type="Gene3D" id="1.20.1250.20">
    <property type="entry name" value="MFS general substrate transporter like domains"/>
    <property type="match status" value="1"/>
</dbReference>
<evidence type="ECO:0000256" key="6">
    <source>
        <dbReference type="ARBA" id="ARBA00023136"/>
    </source>
</evidence>
<dbReference type="PANTHER" id="PTHR23501:SF84">
    <property type="entry name" value="VACUOLAR MEMBRANE AMINO ACID UPTAKE TRANSPORTER FNX2"/>
    <property type="match status" value="1"/>
</dbReference>
<accession>F8P0Z7</accession>
<feature type="transmembrane region" description="Helical" evidence="8">
    <location>
        <begin position="270"/>
        <end position="293"/>
    </location>
</feature>
<gene>
    <name evidence="10" type="ORF">SERLADRAFT_356845</name>
</gene>
<feature type="compositionally biased region" description="Polar residues" evidence="7">
    <location>
        <begin position="16"/>
        <end position="27"/>
    </location>
</feature>
<dbReference type="OrthoDB" id="3437016at2759"/>
<feature type="transmembrane region" description="Helical" evidence="8">
    <location>
        <begin position="314"/>
        <end position="333"/>
    </location>
</feature>
<dbReference type="CDD" id="cd17502">
    <property type="entry name" value="MFS_Azr1_MDR_like"/>
    <property type="match status" value="1"/>
</dbReference>
<dbReference type="Gene3D" id="1.20.1720.10">
    <property type="entry name" value="Multidrug resistance protein D"/>
    <property type="match status" value="1"/>
</dbReference>
<feature type="transmembrane region" description="Helical" evidence="8">
    <location>
        <begin position="443"/>
        <end position="465"/>
    </location>
</feature>
<feature type="domain" description="Major facilitator superfamily (MFS) profile" evidence="9">
    <location>
        <begin position="45"/>
        <end position="538"/>
    </location>
</feature>
<protein>
    <recommendedName>
        <fullName evidence="9">Major facilitator superfamily (MFS) profile domain-containing protein</fullName>
    </recommendedName>
</protein>
<evidence type="ECO:0000313" key="11">
    <source>
        <dbReference type="Proteomes" id="UP000008064"/>
    </source>
</evidence>
<organism evidence="11">
    <name type="scientific">Serpula lacrymans var. lacrymans (strain S7.9)</name>
    <name type="common">Dry rot fungus</name>
    <dbReference type="NCBI Taxonomy" id="578457"/>
    <lineage>
        <taxon>Eukaryota</taxon>
        <taxon>Fungi</taxon>
        <taxon>Dikarya</taxon>
        <taxon>Basidiomycota</taxon>
        <taxon>Agaricomycotina</taxon>
        <taxon>Agaricomycetes</taxon>
        <taxon>Agaricomycetidae</taxon>
        <taxon>Boletales</taxon>
        <taxon>Coniophorineae</taxon>
        <taxon>Serpulaceae</taxon>
        <taxon>Serpula</taxon>
    </lineage>
</organism>
<feature type="transmembrane region" description="Helical" evidence="8">
    <location>
        <begin position="373"/>
        <end position="406"/>
    </location>
</feature>
<dbReference type="GeneID" id="18809544"/>